<sequence>MSRTFRILLAAVAATAVLSGCDKIQHFFKGEKPISTVAVPAQENGQIAMLLPDFTQLVEREGPAVVNIQAVREAQPAASAGPNALPFPIPEDDPFYEFFKRFMPNSPQQQEPQDSETVSFGSGFIISDDGYILTNSHVVNGGSQIKVMLTDKREFKAKLLGLDKRADIAVLKIQASNLPTVKIGDPAALKVGEWVAAIGAPFGFENSVTAGIVSAKGRSLPDENYVPFIQTDVPINPGNSGGPLFNLKGQVVGINSQIYSRSGGFMGISFAIPIDIAINVAEQIKAKGKVSRGQLGVNIQEVSQELAQSFGLDRPRGALVVRVEPSGPAARAGLQVGDIVLSVNGKPVESSKDLPMVIGSLQPNTRVKLGIWRKGTEKSVDVVLGELLAEQTETPSPPKQQPQPESYQIGKLGLTLSELTPSQRSDLGVKGGLLIQKAQGPAARAGLQHGDVIIGLNQSEITTIKSLEKALASSDNNIALLVRRQDSTLFVPLRLD</sequence>
<keyword evidence="8" id="KW-0677">Repeat</keyword>
<comment type="subcellular location">
    <subcellularLocation>
        <location evidence="2">Periplasm</location>
    </subcellularLocation>
</comment>
<evidence type="ECO:0000256" key="4">
    <source>
        <dbReference type="ARBA" id="ARBA00013035"/>
    </source>
</evidence>
<dbReference type="InterPro" id="IPR036034">
    <property type="entry name" value="PDZ_sf"/>
</dbReference>
<dbReference type="PROSITE" id="PS50106">
    <property type="entry name" value="PDZ"/>
    <property type="match status" value="2"/>
</dbReference>
<feature type="domain" description="PDZ" evidence="14">
    <location>
        <begin position="289"/>
        <end position="350"/>
    </location>
</feature>
<dbReference type="EC" id="3.4.21.107" evidence="4"/>
<dbReference type="SMART" id="SM00228">
    <property type="entry name" value="PDZ"/>
    <property type="match status" value="2"/>
</dbReference>
<evidence type="ECO:0000256" key="7">
    <source>
        <dbReference type="ARBA" id="ARBA00022729"/>
    </source>
</evidence>
<keyword evidence="9" id="KW-0574">Periplasm</keyword>
<evidence type="ECO:0000259" key="14">
    <source>
        <dbReference type="PROSITE" id="PS50106"/>
    </source>
</evidence>
<dbReference type="RefSeq" id="WP_289828601.1">
    <property type="nucleotide sequence ID" value="NZ_JAUEDK010000005.1"/>
</dbReference>
<comment type="caution">
    <text evidence="15">The sequence shown here is derived from an EMBL/GenBank/DDBJ whole genome shotgun (WGS) entry which is preliminary data.</text>
</comment>
<organism evidence="15 16">
    <name type="scientific">Crenobacter oryzisoli</name>
    <dbReference type="NCBI Taxonomy" id="3056844"/>
    <lineage>
        <taxon>Bacteria</taxon>
        <taxon>Pseudomonadati</taxon>
        <taxon>Pseudomonadota</taxon>
        <taxon>Betaproteobacteria</taxon>
        <taxon>Neisseriales</taxon>
        <taxon>Neisseriaceae</taxon>
        <taxon>Crenobacter</taxon>
    </lineage>
</organism>
<evidence type="ECO:0000256" key="3">
    <source>
        <dbReference type="ARBA" id="ARBA00010541"/>
    </source>
</evidence>
<dbReference type="InterPro" id="IPR001478">
    <property type="entry name" value="PDZ"/>
</dbReference>
<reference evidence="15" key="1">
    <citation type="submission" date="2023-06" db="EMBL/GenBank/DDBJ databases">
        <authorList>
            <person name="Zhang S."/>
        </authorList>
    </citation>
    <scope>NUCLEOTIDE SEQUENCE</scope>
    <source>
        <strain evidence="15">SG2303</strain>
    </source>
</reference>
<evidence type="ECO:0000256" key="1">
    <source>
        <dbReference type="ARBA" id="ARBA00001772"/>
    </source>
</evidence>
<proteinExistence type="inferred from homology"/>
<dbReference type="CDD" id="cd10839">
    <property type="entry name" value="cpPDZ1_DegP-like"/>
    <property type="match status" value="1"/>
</dbReference>
<dbReference type="PANTHER" id="PTHR22939:SF130">
    <property type="entry name" value="PERIPLASMIC SERINE ENDOPROTEASE DEGP-LIKE-RELATED"/>
    <property type="match status" value="1"/>
</dbReference>
<dbReference type="PRINTS" id="PR00834">
    <property type="entry name" value="PROTEASES2C"/>
</dbReference>
<dbReference type="EMBL" id="JAUEDK010000005">
    <property type="protein sequence ID" value="MDN0074055.1"/>
    <property type="molecule type" value="Genomic_DNA"/>
</dbReference>
<accession>A0ABT7XJT7</accession>
<evidence type="ECO:0000256" key="11">
    <source>
        <dbReference type="ARBA" id="ARBA00022825"/>
    </source>
</evidence>
<dbReference type="InterPro" id="IPR001940">
    <property type="entry name" value="Peptidase_S1C"/>
</dbReference>
<evidence type="ECO:0000256" key="6">
    <source>
        <dbReference type="ARBA" id="ARBA00022670"/>
    </source>
</evidence>
<name>A0ABT7XJT7_9NEIS</name>
<evidence type="ECO:0000256" key="8">
    <source>
        <dbReference type="ARBA" id="ARBA00022737"/>
    </source>
</evidence>
<protein>
    <recommendedName>
        <fullName evidence="5">Probable periplasmic serine endoprotease DegP-like</fullName>
        <ecNumber evidence="4">3.4.21.107</ecNumber>
    </recommendedName>
    <alternativeName>
        <fullName evidence="13">Protease Do</fullName>
    </alternativeName>
</protein>
<comment type="catalytic activity">
    <reaction evidence="1">
        <text>Acts on substrates that are at least partially unfolded. The cleavage site P1 residue is normally between a pair of hydrophobic residues, such as Val-|-Val.</text>
        <dbReference type="EC" id="3.4.21.107"/>
    </reaction>
</comment>
<dbReference type="PROSITE" id="PS51257">
    <property type="entry name" value="PROKAR_LIPOPROTEIN"/>
    <property type="match status" value="1"/>
</dbReference>
<dbReference type="InterPro" id="IPR041489">
    <property type="entry name" value="PDZ_6"/>
</dbReference>
<comment type="similarity">
    <text evidence="3">Belongs to the peptidase S1C family.</text>
</comment>
<dbReference type="Pfam" id="PF13180">
    <property type="entry name" value="PDZ_2"/>
    <property type="match status" value="1"/>
</dbReference>
<keyword evidence="10" id="KW-0378">Hydrolase</keyword>
<evidence type="ECO:0000313" key="15">
    <source>
        <dbReference type="EMBL" id="MDN0074055.1"/>
    </source>
</evidence>
<keyword evidence="11" id="KW-0720">Serine protease</keyword>
<evidence type="ECO:0000313" key="16">
    <source>
        <dbReference type="Proteomes" id="UP001168540"/>
    </source>
</evidence>
<feature type="domain" description="PDZ" evidence="14">
    <location>
        <begin position="410"/>
        <end position="486"/>
    </location>
</feature>
<evidence type="ECO:0000256" key="5">
    <source>
        <dbReference type="ARBA" id="ARBA00013958"/>
    </source>
</evidence>
<evidence type="ECO:0000256" key="13">
    <source>
        <dbReference type="ARBA" id="ARBA00032850"/>
    </source>
</evidence>
<dbReference type="SUPFAM" id="SSF50494">
    <property type="entry name" value="Trypsin-like serine proteases"/>
    <property type="match status" value="1"/>
</dbReference>
<keyword evidence="16" id="KW-1185">Reference proteome</keyword>
<keyword evidence="6" id="KW-0645">Protease</keyword>
<evidence type="ECO:0000256" key="12">
    <source>
        <dbReference type="ARBA" id="ARBA00023016"/>
    </source>
</evidence>
<dbReference type="Pfam" id="PF17820">
    <property type="entry name" value="PDZ_6"/>
    <property type="match status" value="1"/>
</dbReference>
<evidence type="ECO:0000256" key="10">
    <source>
        <dbReference type="ARBA" id="ARBA00022801"/>
    </source>
</evidence>
<dbReference type="NCBIfam" id="TIGR02037">
    <property type="entry name" value="degP_htrA_DO"/>
    <property type="match status" value="1"/>
</dbReference>
<dbReference type="Gene3D" id="2.30.42.10">
    <property type="match status" value="2"/>
</dbReference>
<keyword evidence="7" id="KW-0732">Signal</keyword>
<evidence type="ECO:0000256" key="2">
    <source>
        <dbReference type="ARBA" id="ARBA00004418"/>
    </source>
</evidence>
<dbReference type="InterPro" id="IPR009003">
    <property type="entry name" value="Peptidase_S1_PA"/>
</dbReference>
<dbReference type="PANTHER" id="PTHR22939">
    <property type="entry name" value="SERINE PROTEASE FAMILY S1C HTRA-RELATED"/>
    <property type="match status" value="1"/>
</dbReference>
<keyword evidence="12" id="KW-0346">Stress response</keyword>
<dbReference type="Proteomes" id="UP001168540">
    <property type="component" value="Unassembled WGS sequence"/>
</dbReference>
<dbReference type="Pfam" id="PF13365">
    <property type="entry name" value="Trypsin_2"/>
    <property type="match status" value="1"/>
</dbReference>
<dbReference type="Gene3D" id="2.40.10.120">
    <property type="match status" value="1"/>
</dbReference>
<gene>
    <name evidence="15" type="ORF">QU481_04025</name>
</gene>
<dbReference type="InterPro" id="IPR011782">
    <property type="entry name" value="Pept_S1C_Do"/>
</dbReference>
<evidence type="ECO:0000256" key="9">
    <source>
        <dbReference type="ARBA" id="ARBA00022764"/>
    </source>
</evidence>
<dbReference type="SUPFAM" id="SSF50156">
    <property type="entry name" value="PDZ domain-like"/>
    <property type="match status" value="2"/>
</dbReference>